<dbReference type="RefSeq" id="WP_132820611.1">
    <property type="nucleotide sequence ID" value="NZ_SMKI01000342.1"/>
</dbReference>
<protein>
    <recommendedName>
        <fullName evidence="1">DUF6879 domain-containing protein</fullName>
    </recommendedName>
</protein>
<organism evidence="2 3">
    <name type="scientific">Streptomyces hainanensis</name>
    <dbReference type="NCBI Taxonomy" id="402648"/>
    <lineage>
        <taxon>Bacteria</taxon>
        <taxon>Bacillati</taxon>
        <taxon>Actinomycetota</taxon>
        <taxon>Actinomycetes</taxon>
        <taxon>Kitasatosporales</taxon>
        <taxon>Streptomycetaceae</taxon>
        <taxon>Streptomyces</taxon>
    </lineage>
</organism>
<dbReference type="EMBL" id="SMKI01000342">
    <property type="protein sequence ID" value="TDC69276.1"/>
    <property type="molecule type" value="Genomic_DNA"/>
</dbReference>
<proteinExistence type="predicted"/>
<feature type="domain" description="DUF6879" evidence="1">
    <location>
        <begin position="8"/>
        <end position="172"/>
    </location>
</feature>
<dbReference type="Proteomes" id="UP000295345">
    <property type="component" value="Unassembled WGS sequence"/>
</dbReference>
<gene>
    <name evidence="2" type="ORF">E1283_26140</name>
</gene>
<keyword evidence="3" id="KW-1185">Reference proteome</keyword>
<dbReference type="Pfam" id="PF21806">
    <property type="entry name" value="DUF6879"/>
    <property type="match status" value="1"/>
</dbReference>
<sequence length="173" mass="19669">MKPKVPGFDELLGSARHSALHLEMRDTYAVAEEREDVARWEAGRWTHEHARGVLAEWFDLVSRTVGRGVAVRRVRIVSEPVSDYVKFEHFTTPLNIEAGEEVRWLPRRQALGIPLPSADFWLIDGRLTRFNLFSGDGDAVEPEMSDDPAIASLCARAFEAAWQRAIVHEDYKV</sequence>
<comment type="caution">
    <text evidence="2">The sequence shown here is derived from an EMBL/GenBank/DDBJ whole genome shotgun (WGS) entry which is preliminary data.</text>
</comment>
<dbReference type="AlphaFoldDB" id="A0A4R4T0W5"/>
<evidence type="ECO:0000259" key="1">
    <source>
        <dbReference type="Pfam" id="PF21806"/>
    </source>
</evidence>
<accession>A0A4R4T0W5</accession>
<evidence type="ECO:0000313" key="2">
    <source>
        <dbReference type="EMBL" id="TDC69276.1"/>
    </source>
</evidence>
<reference evidence="2 3" key="1">
    <citation type="submission" date="2019-03" db="EMBL/GenBank/DDBJ databases">
        <title>Draft genome sequences of novel Actinobacteria.</title>
        <authorList>
            <person name="Sahin N."/>
            <person name="Ay H."/>
            <person name="Saygin H."/>
        </authorList>
    </citation>
    <scope>NUCLEOTIDE SEQUENCE [LARGE SCALE GENOMIC DNA]</scope>
    <source>
        <strain evidence="2 3">DSM 41900</strain>
    </source>
</reference>
<name>A0A4R4T0W5_9ACTN</name>
<dbReference type="OrthoDB" id="4562627at2"/>
<dbReference type="InterPro" id="IPR049244">
    <property type="entry name" value="DUF6879"/>
</dbReference>
<evidence type="ECO:0000313" key="3">
    <source>
        <dbReference type="Proteomes" id="UP000295345"/>
    </source>
</evidence>